<sequence length="230" mass="24676">MDPHLTSIAALAWCRELGLDDDALATPGLVTRVDDSAPVVQVLHIGESTAIVGPSRAVAALTEVEAAHRDEAAVRAATAGHAGRTEVLSLCADWIDASRVDDPLISHRAADFAELLRRCPPDDATEVELTASEQPRAFVLLDDEHRPLSGAGYGEVHSLLADLRVLTVPDHRRRGLAATVTTLATHDALDAGLIPMWRARRDNLAARGLAAVSGYLEWGTRITVRLPVRM</sequence>
<feature type="domain" description="N-acetyltransferase" evidence="1">
    <location>
        <begin position="99"/>
        <end position="230"/>
    </location>
</feature>
<comment type="caution">
    <text evidence="2">The sequence shown here is derived from an EMBL/GenBank/DDBJ whole genome shotgun (WGS) entry which is preliminary data.</text>
</comment>
<evidence type="ECO:0000313" key="2">
    <source>
        <dbReference type="EMBL" id="MEE2035008.1"/>
    </source>
</evidence>
<dbReference type="Proteomes" id="UP001331936">
    <property type="component" value="Unassembled WGS sequence"/>
</dbReference>
<keyword evidence="3" id="KW-1185">Reference proteome</keyword>
<evidence type="ECO:0000259" key="1">
    <source>
        <dbReference type="PROSITE" id="PS51186"/>
    </source>
</evidence>
<dbReference type="Pfam" id="PF00583">
    <property type="entry name" value="Acetyltransf_1"/>
    <property type="match status" value="1"/>
</dbReference>
<dbReference type="InterPro" id="IPR000182">
    <property type="entry name" value="GNAT_dom"/>
</dbReference>
<proteinExistence type="predicted"/>
<dbReference type="InterPro" id="IPR016181">
    <property type="entry name" value="Acyl_CoA_acyltransferase"/>
</dbReference>
<reference evidence="2 3" key="1">
    <citation type="submission" date="2023-08" db="EMBL/GenBank/DDBJ databases">
        <authorList>
            <person name="Girao M."/>
            <person name="Carvalho M.F."/>
        </authorList>
    </citation>
    <scope>NUCLEOTIDE SEQUENCE [LARGE SCALE GENOMIC DNA]</scope>
    <source>
        <strain evidence="2 3">CC-R104</strain>
    </source>
</reference>
<gene>
    <name evidence="2" type="ORF">Q8814_23345</name>
</gene>
<protein>
    <submittedName>
        <fullName evidence="2">GNAT family N-acetyltransferase</fullName>
    </submittedName>
</protein>
<name>A0ABU7JYA6_9NOCA</name>
<dbReference type="Gene3D" id="3.40.630.30">
    <property type="match status" value="1"/>
</dbReference>
<organism evidence="2 3">
    <name type="scientific">Rhodococcus chondri</name>
    <dbReference type="NCBI Taxonomy" id="3065941"/>
    <lineage>
        <taxon>Bacteria</taxon>
        <taxon>Bacillati</taxon>
        <taxon>Actinomycetota</taxon>
        <taxon>Actinomycetes</taxon>
        <taxon>Mycobacteriales</taxon>
        <taxon>Nocardiaceae</taxon>
        <taxon>Rhodococcus</taxon>
    </lineage>
</organism>
<accession>A0ABU7JYA6</accession>
<dbReference type="EMBL" id="JAUZMZ010000219">
    <property type="protein sequence ID" value="MEE2035008.1"/>
    <property type="molecule type" value="Genomic_DNA"/>
</dbReference>
<dbReference type="SUPFAM" id="SSF55729">
    <property type="entry name" value="Acyl-CoA N-acyltransferases (Nat)"/>
    <property type="match status" value="1"/>
</dbReference>
<evidence type="ECO:0000313" key="3">
    <source>
        <dbReference type="Proteomes" id="UP001331936"/>
    </source>
</evidence>
<dbReference type="PROSITE" id="PS51186">
    <property type="entry name" value="GNAT"/>
    <property type="match status" value="1"/>
</dbReference>
<dbReference type="RefSeq" id="WP_330154353.1">
    <property type="nucleotide sequence ID" value="NZ_JAUZMZ010000219.1"/>
</dbReference>